<feature type="region of interest" description="Disordered" evidence="1">
    <location>
        <begin position="57"/>
        <end position="123"/>
    </location>
</feature>
<accession>A0AAV1CI40</accession>
<organism evidence="2 3">
    <name type="scientific">Oldenlandia corymbosa var. corymbosa</name>
    <dbReference type="NCBI Taxonomy" id="529605"/>
    <lineage>
        <taxon>Eukaryota</taxon>
        <taxon>Viridiplantae</taxon>
        <taxon>Streptophyta</taxon>
        <taxon>Embryophyta</taxon>
        <taxon>Tracheophyta</taxon>
        <taxon>Spermatophyta</taxon>
        <taxon>Magnoliopsida</taxon>
        <taxon>eudicotyledons</taxon>
        <taxon>Gunneridae</taxon>
        <taxon>Pentapetalae</taxon>
        <taxon>asterids</taxon>
        <taxon>lamiids</taxon>
        <taxon>Gentianales</taxon>
        <taxon>Rubiaceae</taxon>
        <taxon>Rubioideae</taxon>
        <taxon>Spermacoceae</taxon>
        <taxon>Hedyotis-Oldenlandia complex</taxon>
        <taxon>Oldenlandia</taxon>
    </lineage>
</organism>
<reference evidence="2" key="1">
    <citation type="submission" date="2023-03" db="EMBL/GenBank/DDBJ databases">
        <authorList>
            <person name="Julca I."/>
        </authorList>
    </citation>
    <scope>NUCLEOTIDE SEQUENCE</scope>
</reference>
<sequence>MEKICIPVDVIDNPPFPIISEKMSDKESLLPVGVDDETVLPLLQVFDAVAASIAIGAPTSEGDKSTPESMNNRQQPPEFTEGKEIPTLEHSSSQRRTASAESVADQWNEDELKSKSPQFSPLDNEVIFSKNSSKNGSVKKLNPAAPEFSCPPSQQIPLLQVLLPISGPISDRNNYQFFSKDGTDIEKHTVSFNPSYSIEEIHSEDGQNHASNGSDDKDFDMEYAMEQECFYSKVSTPTYHN</sequence>
<dbReference type="Proteomes" id="UP001161247">
    <property type="component" value="Chromosome 2"/>
</dbReference>
<dbReference type="EMBL" id="OX459119">
    <property type="protein sequence ID" value="CAI9094718.1"/>
    <property type="molecule type" value="Genomic_DNA"/>
</dbReference>
<evidence type="ECO:0000313" key="3">
    <source>
        <dbReference type="Proteomes" id="UP001161247"/>
    </source>
</evidence>
<dbReference type="AlphaFoldDB" id="A0AAV1CI40"/>
<feature type="compositionally biased region" description="Polar residues" evidence="1">
    <location>
        <begin position="89"/>
        <end position="100"/>
    </location>
</feature>
<gene>
    <name evidence="2" type="ORF">OLC1_LOCUS5821</name>
</gene>
<protein>
    <submittedName>
        <fullName evidence="2">OLC1v1030505C1</fullName>
    </submittedName>
</protein>
<evidence type="ECO:0000313" key="2">
    <source>
        <dbReference type="EMBL" id="CAI9094718.1"/>
    </source>
</evidence>
<evidence type="ECO:0000256" key="1">
    <source>
        <dbReference type="SAM" id="MobiDB-lite"/>
    </source>
</evidence>
<feature type="compositionally biased region" description="Polar residues" evidence="1">
    <location>
        <begin position="67"/>
        <end position="77"/>
    </location>
</feature>
<proteinExistence type="predicted"/>
<keyword evidence="3" id="KW-1185">Reference proteome</keyword>
<name>A0AAV1CI40_OLDCO</name>